<feature type="transmembrane region" description="Helical" evidence="1">
    <location>
        <begin position="349"/>
        <end position="370"/>
    </location>
</feature>
<keyword evidence="1" id="KW-0472">Membrane</keyword>
<evidence type="ECO:0000313" key="2">
    <source>
        <dbReference type="EMBL" id="PRP85102.1"/>
    </source>
</evidence>
<proteinExistence type="predicted"/>
<protein>
    <recommendedName>
        <fullName evidence="4">Transmembrane protein</fullName>
    </recommendedName>
</protein>
<keyword evidence="1" id="KW-0812">Transmembrane</keyword>
<feature type="transmembrane region" description="Helical" evidence="1">
    <location>
        <begin position="423"/>
        <end position="443"/>
    </location>
</feature>
<keyword evidence="1" id="KW-1133">Transmembrane helix</keyword>
<gene>
    <name evidence="2" type="ORF">PROFUN_07173</name>
</gene>
<name>A0A2P6NMF2_9EUKA</name>
<feature type="transmembrane region" description="Helical" evidence="1">
    <location>
        <begin position="217"/>
        <end position="235"/>
    </location>
</feature>
<evidence type="ECO:0000313" key="3">
    <source>
        <dbReference type="Proteomes" id="UP000241769"/>
    </source>
</evidence>
<keyword evidence="3" id="KW-1185">Reference proteome</keyword>
<dbReference type="InParanoid" id="A0A2P6NMF2"/>
<dbReference type="AlphaFoldDB" id="A0A2P6NMF2"/>
<feature type="transmembrane region" description="Helical" evidence="1">
    <location>
        <begin position="60"/>
        <end position="77"/>
    </location>
</feature>
<feature type="transmembrane region" description="Helical" evidence="1">
    <location>
        <begin position="455"/>
        <end position="475"/>
    </location>
</feature>
<accession>A0A2P6NMF2</accession>
<evidence type="ECO:0000256" key="1">
    <source>
        <dbReference type="SAM" id="Phobius"/>
    </source>
</evidence>
<dbReference type="Proteomes" id="UP000241769">
    <property type="component" value="Unassembled WGS sequence"/>
</dbReference>
<feature type="transmembrane region" description="Helical" evidence="1">
    <location>
        <begin position="296"/>
        <end position="316"/>
    </location>
</feature>
<feature type="transmembrane region" description="Helical" evidence="1">
    <location>
        <begin position="382"/>
        <end position="403"/>
    </location>
</feature>
<feature type="transmembrane region" description="Helical" evidence="1">
    <location>
        <begin position="255"/>
        <end position="276"/>
    </location>
</feature>
<dbReference type="EMBL" id="MDYQ01000050">
    <property type="protein sequence ID" value="PRP85102.1"/>
    <property type="molecule type" value="Genomic_DNA"/>
</dbReference>
<evidence type="ECO:0008006" key="4">
    <source>
        <dbReference type="Google" id="ProtNLM"/>
    </source>
</evidence>
<sequence>MRTLSSVNPLSFSQNPLFWYSSHSSLALGMVQGTAEFPENGIRKFVQSDSSMSPLYTRRYVWLILFLFLFLSVHIATEAFKAVPCSRFCVKPASQPRWSDRFLSEEGHIRQEKFKLSIYRERKSIGAPSCEHSIQRASLTFNNRETSRYDTTNSMRTSTTSTVVLTLCLCVGTFAQNVTDQSCAVMNPKFSGFTPVDCQFSPVLIPEQARLLRISQYYQGLLFTVVFLLTVYRLGAEILYDGTAAQETRINSCKWTLSCLLVYCIMQLILSADYWGARGNLPIPLYHILFYYKECIFLFVYSAILSHWISLHYVSLRRLRKEEMLKKIKPGYSGDVSLEEVQRMSRFKIAYLAVSGFSVFVVTIHMIITFQTRHPEAFDTMLLFEACYLIIAWVLFAAGFLYYGLQLMRILPDGISSNMKITIVSNCTFLFCAIGVQVLGIILNRHPELSRQFGLGFFFATITLEWICCMATLNIHMPIHQYHLWFNPKLIKSLLSSLRSSNGTASDTRQESSELPLDNLSELMMENGVIKRGSDDDITENGTIVAPIAL</sequence>
<reference evidence="2 3" key="1">
    <citation type="journal article" date="2018" name="Genome Biol. Evol.">
        <title>Multiple Roots of Fruiting Body Formation in Amoebozoa.</title>
        <authorList>
            <person name="Hillmann F."/>
            <person name="Forbes G."/>
            <person name="Novohradska S."/>
            <person name="Ferling I."/>
            <person name="Riege K."/>
            <person name="Groth M."/>
            <person name="Westermann M."/>
            <person name="Marz M."/>
            <person name="Spaller T."/>
            <person name="Winckler T."/>
            <person name="Schaap P."/>
            <person name="Glockner G."/>
        </authorList>
    </citation>
    <scope>NUCLEOTIDE SEQUENCE [LARGE SCALE GENOMIC DNA]</scope>
    <source>
        <strain evidence="2 3">Jena</strain>
    </source>
</reference>
<organism evidence="2 3">
    <name type="scientific">Planoprotostelium fungivorum</name>
    <dbReference type="NCBI Taxonomy" id="1890364"/>
    <lineage>
        <taxon>Eukaryota</taxon>
        <taxon>Amoebozoa</taxon>
        <taxon>Evosea</taxon>
        <taxon>Variosea</taxon>
        <taxon>Cavosteliida</taxon>
        <taxon>Cavosteliaceae</taxon>
        <taxon>Planoprotostelium</taxon>
    </lineage>
</organism>
<comment type="caution">
    <text evidence="2">The sequence shown here is derived from an EMBL/GenBank/DDBJ whole genome shotgun (WGS) entry which is preliminary data.</text>
</comment>